<evidence type="ECO:0000313" key="3">
    <source>
        <dbReference type="Proteomes" id="UP001161017"/>
    </source>
</evidence>
<dbReference type="Proteomes" id="UP001161017">
    <property type="component" value="Unassembled WGS sequence"/>
</dbReference>
<organism evidence="2 3">
    <name type="scientific">Ramalina farinacea</name>
    <dbReference type="NCBI Taxonomy" id="258253"/>
    <lineage>
        <taxon>Eukaryota</taxon>
        <taxon>Fungi</taxon>
        <taxon>Dikarya</taxon>
        <taxon>Ascomycota</taxon>
        <taxon>Pezizomycotina</taxon>
        <taxon>Lecanoromycetes</taxon>
        <taxon>OSLEUM clade</taxon>
        <taxon>Lecanoromycetidae</taxon>
        <taxon>Lecanorales</taxon>
        <taxon>Lecanorineae</taxon>
        <taxon>Ramalinaceae</taxon>
        <taxon>Ramalina</taxon>
    </lineage>
</organism>
<name>A0AA43QLJ7_9LECA</name>
<sequence length="325" mass="36937">MNRRARSEDLGEARIRKLEDVDRLHQLGTAKRVQSHPASMQSITEVRLWYLMQDYLLDPRAHKNIKPLQMPDNLQELFPLEDEMLDDEDLATTNWPDNTESRRLKDGYVSSEATMEEMIDDAAGDDLGPHFDYLDDELSSETMLDDDLIPSFDCLNDEPIREMMLDDDLDESGARNSEGCFEDLMSMQSFDCLNEEPSDELMLDDELVEARALSSEGFFEDLTAMPVDSRKTISIFNGIMAESWENPGETLVYKEGHGSRALTSRADSEEGLDEASSMPDSEEILDSSFSTVDNEAFAFSDALDDEEQISPRRLELEDEDDLLDP</sequence>
<accession>A0AA43QLJ7</accession>
<gene>
    <name evidence="2" type="ORF">OHK93_006465</name>
</gene>
<keyword evidence="3" id="KW-1185">Reference proteome</keyword>
<dbReference type="AlphaFoldDB" id="A0AA43QLJ7"/>
<dbReference type="EMBL" id="JAPUFD010000005">
    <property type="protein sequence ID" value="MDI1487196.1"/>
    <property type="molecule type" value="Genomic_DNA"/>
</dbReference>
<evidence type="ECO:0000313" key="2">
    <source>
        <dbReference type="EMBL" id="MDI1487196.1"/>
    </source>
</evidence>
<feature type="compositionally biased region" description="Acidic residues" evidence="1">
    <location>
        <begin position="316"/>
        <end position="325"/>
    </location>
</feature>
<feature type="region of interest" description="Disordered" evidence="1">
    <location>
        <begin position="257"/>
        <end position="285"/>
    </location>
</feature>
<reference evidence="2" key="1">
    <citation type="journal article" date="2023" name="Genome Biol. Evol.">
        <title>First Whole Genome Sequence and Flow Cytometry Genome Size Data for the Lichen-Forming Fungus Ramalina farinacea (Ascomycota).</title>
        <authorList>
            <person name="Llewellyn T."/>
            <person name="Mian S."/>
            <person name="Hill R."/>
            <person name="Leitch I.J."/>
            <person name="Gaya E."/>
        </authorList>
    </citation>
    <scope>NUCLEOTIDE SEQUENCE</scope>
    <source>
        <strain evidence="2">LIQ254RAFAR</strain>
    </source>
</reference>
<proteinExistence type="predicted"/>
<protein>
    <submittedName>
        <fullName evidence="2">Uncharacterized protein</fullName>
    </submittedName>
</protein>
<feature type="region of interest" description="Disordered" evidence="1">
    <location>
        <begin position="300"/>
        <end position="325"/>
    </location>
</feature>
<evidence type="ECO:0000256" key="1">
    <source>
        <dbReference type="SAM" id="MobiDB-lite"/>
    </source>
</evidence>
<comment type="caution">
    <text evidence="2">The sequence shown here is derived from an EMBL/GenBank/DDBJ whole genome shotgun (WGS) entry which is preliminary data.</text>
</comment>